<proteinExistence type="predicted"/>
<dbReference type="AlphaFoldDB" id="A0A0N4YJR1"/>
<organism evidence="4">
    <name type="scientific">Nippostrongylus brasiliensis</name>
    <name type="common">Rat hookworm</name>
    <dbReference type="NCBI Taxonomy" id="27835"/>
    <lineage>
        <taxon>Eukaryota</taxon>
        <taxon>Metazoa</taxon>
        <taxon>Ecdysozoa</taxon>
        <taxon>Nematoda</taxon>
        <taxon>Chromadorea</taxon>
        <taxon>Rhabditida</taxon>
        <taxon>Rhabditina</taxon>
        <taxon>Rhabditomorpha</taxon>
        <taxon>Strongyloidea</taxon>
        <taxon>Heligmosomidae</taxon>
        <taxon>Nippostrongylus</taxon>
    </lineage>
</organism>
<evidence type="ECO:0000256" key="1">
    <source>
        <dbReference type="SAM" id="SignalP"/>
    </source>
</evidence>
<accession>A0A0N4YJR1</accession>
<dbReference type="EMBL" id="UYSL01022624">
    <property type="protein sequence ID" value="VDL80833.1"/>
    <property type="molecule type" value="Genomic_DNA"/>
</dbReference>
<name>A0A0N4YJR1_NIPBR</name>
<evidence type="ECO:0000313" key="4">
    <source>
        <dbReference type="WBParaSite" id="NBR_0001721901-mRNA-1"/>
    </source>
</evidence>
<dbReference type="Proteomes" id="UP000271162">
    <property type="component" value="Unassembled WGS sequence"/>
</dbReference>
<keyword evidence="1" id="KW-0732">Signal</keyword>
<evidence type="ECO:0000313" key="3">
    <source>
        <dbReference type="Proteomes" id="UP000271162"/>
    </source>
</evidence>
<keyword evidence="3" id="KW-1185">Reference proteome</keyword>
<protein>
    <submittedName>
        <fullName evidence="2 4">Uncharacterized protein</fullName>
    </submittedName>
</protein>
<feature type="signal peptide" evidence="1">
    <location>
        <begin position="1"/>
        <end position="22"/>
    </location>
</feature>
<evidence type="ECO:0000313" key="2">
    <source>
        <dbReference type="EMBL" id="VDL80833.1"/>
    </source>
</evidence>
<sequence>MVSARLLPTLAYVLFISDGVLPQKNSNCAYESTNKKFCDLVRQAHQANVNILRELKEAPFHGTPKEEKYKKRLSVADQKVLKVLNKTKKEDLLAALKEALTGESDILFKVKRFCGKQKRTLPEEVRCAEILHRFADAIDELVRAVIMVLSVDKSPTNKAVRKAHKDFNDQHWSNPKSDYAELALTLSKTVVDAISSQKKN</sequence>
<dbReference type="WBParaSite" id="NBR_0001721901-mRNA-1">
    <property type="protein sequence ID" value="NBR_0001721901-mRNA-1"/>
    <property type="gene ID" value="NBR_0001721901"/>
</dbReference>
<reference evidence="2 3" key="2">
    <citation type="submission" date="2018-11" db="EMBL/GenBank/DDBJ databases">
        <authorList>
            <consortium name="Pathogen Informatics"/>
        </authorList>
    </citation>
    <scope>NUCLEOTIDE SEQUENCE [LARGE SCALE GENOMIC DNA]</scope>
</reference>
<reference evidence="4" key="1">
    <citation type="submission" date="2017-02" db="UniProtKB">
        <authorList>
            <consortium name="WormBaseParasite"/>
        </authorList>
    </citation>
    <scope>IDENTIFICATION</scope>
</reference>
<gene>
    <name evidence="2" type="ORF">NBR_LOCUS17220</name>
</gene>
<feature type="chain" id="PRO_5043125746" evidence="1">
    <location>
        <begin position="23"/>
        <end position="200"/>
    </location>
</feature>